<keyword evidence="4" id="KW-1185">Reference proteome</keyword>
<organism evidence="3 4">
    <name type="scientific">Arachis hypogaea</name>
    <name type="common">Peanut</name>
    <dbReference type="NCBI Taxonomy" id="3818"/>
    <lineage>
        <taxon>Eukaryota</taxon>
        <taxon>Viridiplantae</taxon>
        <taxon>Streptophyta</taxon>
        <taxon>Embryophyta</taxon>
        <taxon>Tracheophyta</taxon>
        <taxon>Spermatophyta</taxon>
        <taxon>Magnoliopsida</taxon>
        <taxon>eudicotyledons</taxon>
        <taxon>Gunneridae</taxon>
        <taxon>Pentapetalae</taxon>
        <taxon>rosids</taxon>
        <taxon>fabids</taxon>
        <taxon>Fabales</taxon>
        <taxon>Fabaceae</taxon>
        <taxon>Papilionoideae</taxon>
        <taxon>50 kb inversion clade</taxon>
        <taxon>dalbergioids sensu lato</taxon>
        <taxon>Dalbergieae</taxon>
        <taxon>Pterocarpus clade</taxon>
        <taxon>Arachis</taxon>
    </lineage>
</organism>
<dbReference type="Proteomes" id="UP000289738">
    <property type="component" value="Chromosome B01"/>
</dbReference>
<dbReference type="InterPro" id="IPR012337">
    <property type="entry name" value="RNaseH-like_sf"/>
</dbReference>
<reference evidence="3 4" key="1">
    <citation type="submission" date="2019-01" db="EMBL/GenBank/DDBJ databases">
        <title>Sequencing of cultivated peanut Arachis hypogaea provides insights into genome evolution and oil improvement.</title>
        <authorList>
            <person name="Chen X."/>
        </authorList>
    </citation>
    <scope>NUCLEOTIDE SEQUENCE [LARGE SCALE GENOMIC DNA]</scope>
    <source>
        <strain evidence="4">cv. Fuhuasheng</strain>
        <tissue evidence="3">Leaves</tissue>
    </source>
</reference>
<keyword evidence="1" id="KW-0732">Signal</keyword>
<dbReference type="Gene3D" id="3.30.420.10">
    <property type="entry name" value="Ribonuclease H-like superfamily/Ribonuclease H"/>
    <property type="match status" value="1"/>
</dbReference>
<name>A0A445AV53_ARAHY</name>
<dbReference type="GO" id="GO:0004523">
    <property type="term" value="F:RNA-DNA hybrid ribonuclease activity"/>
    <property type="evidence" value="ECO:0007669"/>
    <property type="project" value="InterPro"/>
</dbReference>
<dbReference type="AlphaFoldDB" id="A0A445AV53"/>
<sequence length="196" mass="22040">MLMVLVIHGLNIATTNGYHNLVVESDSAAAINFINHGCSPVHSCAPLVQDIRILANRVQKITWIHSLREANSVADLLAKKGQDLPIGLHLFDQAPHCISYALLCDCFDTIRRSIEYNQLMGVYGALPMCDDCDQEIERSDLKLGRYINRIVRFAYPSHASNMHLPHPFHFHSNILHSPTPPSSTSIDEIRHLKKKI</sequence>
<dbReference type="InterPro" id="IPR044730">
    <property type="entry name" value="RNase_H-like_dom_plant"/>
</dbReference>
<protein>
    <recommendedName>
        <fullName evidence="2">RNase H type-1 domain-containing protein</fullName>
    </recommendedName>
</protein>
<dbReference type="CDD" id="cd06222">
    <property type="entry name" value="RNase_H_like"/>
    <property type="match status" value="1"/>
</dbReference>
<accession>A0A445AV53</accession>
<dbReference type="InterPro" id="IPR036397">
    <property type="entry name" value="RNaseH_sf"/>
</dbReference>
<feature type="signal peptide" evidence="1">
    <location>
        <begin position="1"/>
        <end position="17"/>
    </location>
</feature>
<gene>
    <name evidence="3" type="ORF">Ahy_B01g055123</name>
</gene>
<dbReference type="InterPro" id="IPR002156">
    <property type="entry name" value="RNaseH_domain"/>
</dbReference>
<evidence type="ECO:0000313" key="4">
    <source>
        <dbReference type="Proteomes" id="UP000289738"/>
    </source>
</evidence>
<feature type="domain" description="RNase H type-1" evidence="2">
    <location>
        <begin position="6"/>
        <end position="80"/>
    </location>
</feature>
<proteinExistence type="predicted"/>
<feature type="chain" id="PRO_5019513098" description="RNase H type-1 domain-containing protein" evidence="1">
    <location>
        <begin position="18"/>
        <end position="196"/>
    </location>
</feature>
<dbReference type="PANTHER" id="PTHR34023">
    <property type="entry name" value="RNASE H DOMAIN-CONTAINING PROTEIN"/>
    <property type="match status" value="1"/>
</dbReference>
<dbReference type="Pfam" id="PF13456">
    <property type="entry name" value="RVT_3"/>
    <property type="match status" value="1"/>
</dbReference>
<evidence type="ECO:0000313" key="3">
    <source>
        <dbReference type="EMBL" id="RYR30325.1"/>
    </source>
</evidence>
<evidence type="ECO:0000259" key="2">
    <source>
        <dbReference type="Pfam" id="PF13456"/>
    </source>
</evidence>
<comment type="caution">
    <text evidence="3">The sequence shown here is derived from an EMBL/GenBank/DDBJ whole genome shotgun (WGS) entry which is preliminary data.</text>
</comment>
<evidence type="ECO:0000256" key="1">
    <source>
        <dbReference type="SAM" id="SignalP"/>
    </source>
</evidence>
<dbReference type="PANTHER" id="PTHR34023:SF5">
    <property type="entry name" value="RNASE H TYPE-1 DOMAIN-CONTAINING PROTEIN"/>
    <property type="match status" value="1"/>
</dbReference>
<dbReference type="GO" id="GO:0003676">
    <property type="term" value="F:nucleic acid binding"/>
    <property type="evidence" value="ECO:0007669"/>
    <property type="project" value="InterPro"/>
</dbReference>
<dbReference type="EMBL" id="SDMP01000011">
    <property type="protein sequence ID" value="RYR30325.1"/>
    <property type="molecule type" value="Genomic_DNA"/>
</dbReference>
<dbReference type="SUPFAM" id="SSF53098">
    <property type="entry name" value="Ribonuclease H-like"/>
    <property type="match status" value="1"/>
</dbReference>